<dbReference type="InterPro" id="IPR050840">
    <property type="entry name" value="Adaptor_Complx_Large_Subunit"/>
</dbReference>
<evidence type="ECO:0000256" key="2">
    <source>
        <dbReference type="ARBA" id="ARBA00022448"/>
    </source>
</evidence>
<comment type="function">
    <text evidence="7">Adaptins are components of the adaptor complexes which link clathrin to receptors in coated vesicles. Clathrin-associated protein complexes are believed to interact with the cytoplasmic tails of membrane proteins, leading to their selection and concentration.</text>
</comment>
<evidence type="ECO:0000256" key="7">
    <source>
        <dbReference type="PIRNR" id="PIRNR037091"/>
    </source>
</evidence>
<evidence type="ECO:0000259" key="12">
    <source>
        <dbReference type="Pfam" id="PF02883"/>
    </source>
</evidence>
<dbReference type="EMBL" id="HBIC01014389">
    <property type="protein sequence ID" value="CAE0278408.1"/>
    <property type="molecule type" value="Transcribed_RNA"/>
</dbReference>
<name>A0A7S3M320_9STRA</name>
<feature type="compositionally biased region" description="Low complexity" evidence="9">
    <location>
        <begin position="659"/>
        <end position="668"/>
    </location>
</feature>
<feature type="region of interest" description="Disordered" evidence="9">
    <location>
        <begin position="713"/>
        <end position="741"/>
    </location>
</feature>
<gene>
    <name evidence="13" type="ORF">SELO1098_LOCUS7240</name>
</gene>
<dbReference type="AlphaFoldDB" id="A0A7S3M320"/>
<comment type="similarity">
    <text evidence="7">Belongs to the adaptor complexes large subunit family.</text>
</comment>
<feature type="binding site" evidence="8">
    <location>
        <begin position="88"/>
        <end position="92"/>
    </location>
    <ligand>
        <name>a 1,2-diacyl-sn-glycero-3-phospho-(1D-myo-inositol-3,4,5-trisphosphate)</name>
        <dbReference type="ChEBI" id="CHEBI:57836"/>
    </ligand>
</feature>
<comment type="subcellular location">
    <subcellularLocation>
        <location evidence="1">Membrane</location>
        <location evidence="1">Coated pit</location>
        <topology evidence="1">Peripheral membrane protein</topology>
        <orientation evidence="1">Cytoplasmic side</orientation>
    </subcellularLocation>
</comment>
<dbReference type="InterPro" id="IPR009028">
    <property type="entry name" value="Coatomer/calthrin_app_sub_C"/>
</dbReference>
<keyword evidence="5 7" id="KW-0472">Membrane</keyword>
<keyword evidence="3 7" id="KW-0254">Endocytosis</keyword>
<feature type="domain" description="Clathrin/coatomer adaptor adaptin-like N-terminal" evidence="10">
    <location>
        <begin position="60"/>
        <end position="626"/>
    </location>
</feature>
<dbReference type="InterPro" id="IPR017104">
    <property type="entry name" value="AP2_complex_asu"/>
</dbReference>
<evidence type="ECO:0000256" key="6">
    <source>
        <dbReference type="ARBA" id="ARBA00023176"/>
    </source>
</evidence>
<keyword evidence="2 7" id="KW-0813">Transport</keyword>
<dbReference type="GO" id="GO:0072583">
    <property type="term" value="P:clathrin-dependent endocytosis"/>
    <property type="evidence" value="ECO:0007669"/>
    <property type="project" value="InterPro"/>
</dbReference>
<dbReference type="Gene3D" id="1.25.10.10">
    <property type="entry name" value="Leucine-rich Repeat Variant"/>
    <property type="match status" value="1"/>
</dbReference>
<feature type="binding site" evidence="8">
    <location>
        <position position="74"/>
    </location>
    <ligand>
        <name>a 1,2-diacyl-sn-glycero-3-phospho-(1D-myo-inositol-3,4,5-trisphosphate)</name>
        <dbReference type="ChEBI" id="CHEBI:57836"/>
    </ligand>
</feature>
<dbReference type="Gene3D" id="2.60.40.1230">
    <property type="match status" value="1"/>
</dbReference>
<evidence type="ECO:0000256" key="8">
    <source>
        <dbReference type="PIRSR" id="PIRSR037091-1"/>
    </source>
</evidence>
<dbReference type="GO" id="GO:0030122">
    <property type="term" value="C:AP-2 adaptor complex"/>
    <property type="evidence" value="ECO:0007669"/>
    <property type="project" value="InterPro"/>
</dbReference>
<dbReference type="SUPFAM" id="SSF55711">
    <property type="entry name" value="Subdomain of clathrin and coatomer appendage domain"/>
    <property type="match status" value="1"/>
</dbReference>
<keyword evidence="4 7" id="KW-0653">Protein transport</keyword>
<dbReference type="Gene3D" id="3.30.310.10">
    <property type="entry name" value="TATA-Binding Protein"/>
    <property type="match status" value="1"/>
</dbReference>
<reference evidence="13" key="1">
    <citation type="submission" date="2021-01" db="EMBL/GenBank/DDBJ databases">
        <authorList>
            <person name="Corre E."/>
            <person name="Pelletier E."/>
            <person name="Niang G."/>
            <person name="Scheremetjew M."/>
            <person name="Finn R."/>
            <person name="Kale V."/>
            <person name="Holt S."/>
            <person name="Cochrane G."/>
            <person name="Meng A."/>
            <person name="Brown T."/>
            <person name="Cohen L."/>
        </authorList>
    </citation>
    <scope>NUCLEOTIDE SEQUENCE</scope>
    <source>
        <strain evidence="13">CCAP 955/1</strain>
    </source>
</reference>
<evidence type="ECO:0000256" key="9">
    <source>
        <dbReference type="SAM" id="MobiDB-lite"/>
    </source>
</evidence>
<dbReference type="SUPFAM" id="SSF48371">
    <property type="entry name" value="ARM repeat"/>
    <property type="match status" value="1"/>
</dbReference>
<sequence length="1006" mass="110295">MNLANLTAGIESLTKQAQEFAIGATAGAPHMDLNSLISSQPRGLYNFISDIRNAKSKEDERSRVDKELANIRQKFANSSSLSSRDKKKYVWKMCYMYMLGYDIDFGHLEFISLLSSTKFQEKSVGYMAFSLMLRPGDELMTLVVNSMRNDLIGQLIWGQTLALAAVSNIGGNDLAEALAGDVQRLILGTMETKAYNNVAVSAEEEIRNKSLICKKACLCLLRFYRTNPDCLVLEDWMKRLGKLLEDRDLGVVTSVMSLMLGLVSSNPPYFEPLVPYVISILNRLVISRSCSADYLYYRTPSPWLQVKCLRLLQYYKMPNDNELLNEILGNILIRTEVSESLNKSNADHSILFEAINLVIFYGADAASYLKDQVCSLLGRFIAVKDPNIRYLGLDAMTRMAKLDGSEAVQMHQSTVLESLKDTDISVRKRALNLVYVLTDRSNAQVIVADLLAHLPEADSAMKEDIVVKIAILAEKFATDLRWYVNTMVQVILVAGDFVAEAVWYRVVQIVINNASIHEYAAEKMLLTVESKYAHDNIVAVAAYLLGEIGVNICEHTGMSGYDQFVALHQHMPTASLKVQAILLTTYMKLLNLYPDQVSEQINEVFAKYSTSCYLELQQRACEYKALPSIAADTMEAVLNPMPPFEMEGRESSLLSLAAGSSHNSGANADKVASNTERPEGEKAGRNNANEASPVMKPKPAAAKEAVVDLLSMDDDSSVNSSPPGSAGGNRHRTASGGSASAAGLSGEVLAEVPKWLRNATLVRVPTAKSVLLKTDLLTITVSADFRAHQARMAVFFENTSRFDIQNLKVTVTTVATSAGGINVKQQDPSVRISPGEETKLQLALESARPFPDAYPLEMEVHFTISGSAYSYPLLLPVTAASFFEALPCDKATYMARWKSLDGTDAEAQQVFACGRPVDAALMTQLRNVLVPAMKLGLAEGLDNERTITGTASFLTGTAGPDGKPISVGVMMRLEADPAQGKFRITARAKNALVAQGLKNFLVHQLS</sequence>
<dbReference type="GO" id="GO:0006886">
    <property type="term" value="P:intracellular protein transport"/>
    <property type="evidence" value="ECO:0007669"/>
    <property type="project" value="UniProtKB-UniRule"/>
</dbReference>
<evidence type="ECO:0000256" key="1">
    <source>
        <dbReference type="ARBA" id="ARBA00004277"/>
    </source>
</evidence>
<dbReference type="InterPro" id="IPR016024">
    <property type="entry name" value="ARM-type_fold"/>
</dbReference>
<feature type="compositionally biased region" description="Low complexity" evidence="9">
    <location>
        <begin position="691"/>
        <end position="700"/>
    </location>
</feature>
<organism evidence="13">
    <name type="scientific">Spumella elongata</name>
    <dbReference type="NCBI Taxonomy" id="89044"/>
    <lineage>
        <taxon>Eukaryota</taxon>
        <taxon>Sar</taxon>
        <taxon>Stramenopiles</taxon>
        <taxon>Ochrophyta</taxon>
        <taxon>Chrysophyceae</taxon>
        <taxon>Chromulinales</taxon>
        <taxon>Chromulinaceae</taxon>
        <taxon>Spumella</taxon>
    </lineage>
</organism>
<dbReference type="SUPFAM" id="SSF49348">
    <property type="entry name" value="Clathrin adaptor appendage domain"/>
    <property type="match status" value="1"/>
</dbReference>
<dbReference type="PIRSF" id="PIRSF037091">
    <property type="entry name" value="AP2_complex_alpha"/>
    <property type="match status" value="1"/>
</dbReference>
<protein>
    <recommendedName>
        <fullName evidence="7">AP-2 complex subunit alpha</fullName>
    </recommendedName>
</protein>
<dbReference type="InterPro" id="IPR012295">
    <property type="entry name" value="TBP_dom_sf"/>
</dbReference>
<dbReference type="Pfam" id="PF02296">
    <property type="entry name" value="Alpha_adaptin_C"/>
    <property type="match status" value="1"/>
</dbReference>
<keyword evidence="6 7" id="KW-0168">Coated pit</keyword>
<evidence type="ECO:0000256" key="4">
    <source>
        <dbReference type="ARBA" id="ARBA00022927"/>
    </source>
</evidence>
<feature type="domain" description="Clathrin adaptor alpha/beta/gamma-adaptin appendage Ig-like subdomain" evidence="12">
    <location>
        <begin position="770"/>
        <end position="863"/>
    </location>
</feature>
<dbReference type="GO" id="GO:0035615">
    <property type="term" value="F:clathrin adaptor activity"/>
    <property type="evidence" value="ECO:0007669"/>
    <property type="project" value="InterPro"/>
</dbReference>
<evidence type="ECO:0000259" key="11">
    <source>
        <dbReference type="Pfam" id="PF02296"/>
    </source>
</evidence>
<dbReference type="InterPro" id="IPR008152">
    <property type="entry name" value="Clathrin_a/b/g-adaptin_app_Ig"/>
</dbReference>
<dbReference type="InterPro" id="IPR002553">
    <property type="entry name" value="Clathrin/coatomer_adapt-like_N"/>
</dbReference>
<proteinExistence type="inferred from homology"/>
<dbReference type="PANTHER" id="PTHR22780">
    <property type="entry name" value="ADAPTIN, ALPHA/GAMMA/EPSILON"/>
    <property type="match status" value="1"/>
</dbReference>
<dbReference type="Pfam" id="PF01602">
    <property type="entry name" value="Adaptin_N"/>
    <property type="match status" value="1"/>
</dbReference>
<dbReference type="InterPro" id="IPR003164">
    <property type="entry name" value="Clathrin_a-adaptin_app_sub_C"/>
</dbReference>
<feature type="binding site" evidence="8">
    <location>
        <begin position="42"/>
        <end position="43"/>
    </location>
    <ligand>
        <name>a 1,2-diacyl-sn-glycero-3-phospho-(1D-myo-inositol-3,4,5-trisphosphate)</name>
        <dbReference type="ChEBI" id="CHEBI:57836"/>
    </ligand>
</feature>
<dbReference type="Pfam" id="PF02883">
    <property type="entry name" value="Alpha_adaptinC2"/>
    <property type="match status" value="1"/>
</dbReference>
<feature type="domain" description="Clathrin adaptor alpha-adaptin appendage C-terminal subdomain" evidence="11">
    <location>
        <begin position="882"/>
        <end position="1000"/>
    </location>
</feature>
<feature type="region of interest" description="Disordered" evidence="9">
    <location>
        <begin position="659"/>
        <end position="700"/>
    </location>
</feature>
<evidence type="ECO:0000313" key="13">
    <source>
        <dbReference type="EMBL" id="CAE0278408.1"/>
    </source>
</evidence>
<evidence type="ECO:0000256" key="5">
    <source>
        <dbReference type="ARBA" id="ARBA00023136"/>
    </source>
</evidence>
<evidence type="ECO:0000256" key="3">
    <source>
        <dbReference type="ARBA" id="ARBA00022583"/>
    </source>
</evidence>
<evidence type="ECO:0000259" key="10">
    <source>
        <dbReference type="Pfam" id="PF01602"/>
    </source>
</evidence>
<dbReference type="InterPro" id="IPR013041">
    <property type="entry name" value="Clathrin_app_Ig-like_sf"/>
</dbReference>
<dbReference type="InterPro" id="IPR011989">
    <property type="entry name" value="ARM-like"/>
</dbReference>
<accession>A0A7S3M320</accession>